<sequence>MLFIFAFIISLVVTMILIPPVMKWADKIGAIDIPDARKVHTQAIPRVGGIAMVAGSVISILLLAELNQQLIAILVGFIVIWAFGLWDDKCDLNYKIKFLGQLLAVIIVVIWGDVVVRTFPFIDEHLPYYFAIPLTIFALVGITNAINLSDGLDGLAGGTSLITISIIALLAFDANSEIVVLISMAVAGSILGFLRHNTYPAQLFMGDTGSQFLGFSLGVLVIILSQSVNSAMSPLIPLFILGLPILDTMAVMVQRLYERRSPFSPDKNHIHHKLLDIGFDQYEAVFVIYLLQSVLIAVAYFMLYESDAVLLLIYAITSFFVLGFFHYARISKWKLHASGLSESSILRGFICYMLKKGWLTTIPTLVLKFLVPFLLLIAAFLATDIQRDMSILSSFLLIIIMASILLKVASVEIIEKAVVYIVAVMAVYLMSINNSELVNYNIVNILFVLLVVAFVLRVHFAYENTFQITPLDYLVIILVIIVPNLPEAHLEDSGIGEMAVKLVILFYASEAVMGLRKSNWDLIRFGTIGTLVVMAIRGF</sequence>
<evidence type="ECO:0000256" key="1">
    <source>
        <dbReference type="ARBA" id="ARBA00004651"/>
    </source>
</evidence>
<feature type="transmembrane region" description="Helical" evidence="8">
    <location>
        <begin position="43"/>
        <end position="64"/>
    </location>
</feature>
<accession>A0A370D9I4</accession>
<evidence type="ECO:0000313" key="9">
    <source>
        <dbReference type="EMBL" id="RDH81024.1"/>
    </source>
</evidence>
<feature type="transmembrane region" description="Helical" evidence="8">
    <location>
        <begin position="70"/>
        <end position="86"/>
    </location>
</feature>
<evidence type="ECO:0000256" key="7">
    <source>
        <dbReference type="PIRSR" id="PIRSR600715-1"/>
    </source>
</evidence>
<dbReference type="GO" id="GO:0016780">
    <property type="term" value="F:phosphotransferase activity, for other substituted phosphate groups"/>
    <property type="evidence" value="ECO:0007669"/>
    <property type="project" value="InterPro"/>
</dbReference>
<keyword evidence="5 8" id="KW-1133">Transmembrane helix</keyword>
<feature type="transmembrane region" description="Helical" evidence="8">
    <location>
        <begin position="208"/>
        <end position="228"/>
    </location>
</feature>
<dbReference type="Pfam" id="PF00953">
    <property type="entry name" value="Glycos_transf_4"/>
    <property type="match status" value="1"/>
</dbReference>
<keyword evidence="10" id="KW-1185">Reference proteome</keyword>
<evidence type="ECO:0000256" key="5">
    <source>
        <dbReference type="ARBA" id="ARBA00022989"/>
    </source>
</evidence>
<dbReference type="GO" id="GO:0071555">
    <property type="term" value="P:cell wall organization"/>
    <property type="evidence" value="ECO:0007669"/>
    <property type="project" value="TreeGrafter"/>
</dbReference>
<feature type="transmembrane region" description="Helical" evidence="8">
    <location>
        <begin position="234"/>
        <end position="253"/>
    </location>
</feature>
<keyword evidence="7" id="KW-0479">Metal-binding</keyword>
<feature type="transmembrane region" description="Helical" evidence="8">
    <location>
        <begin position="178"/>
        <end position="196"/>
    </location>
</feature>
<name>A0A370D9I4_9GAMM</name>
<evidence type="ECO:0000256" key="3">
    <source>
        <dbReference type="ARBA" id="ARBA00022679"/>
    </source>
</evidence>
<evidence type="ECO:0008006" key="11">
    <source>
        <dbReference type="Google" id="ProtNLM"/>
    </source>
</evidence>
<dbReference type="AlphaFoldDB" id="A0A370D9I4"/>
<feature type="transmembrane region" description="Helical" evidence="8">
    <location>
        <begin position="282"/>
        <end position="303"/>
    </location>
</feature>
<proteinExistence type="predicted"/>
<feature type="binding site" evidence="7">
    <location>
        <position position="207"/>
    </location>
    <ligand>
        <name>Mg(2+)</name>
        <dbReference type="ChEBI" id="CHEBI:18420"/>
    </ligand>
</feature>
<feature type="transmembrane region" description="Helical" evidence="8">
    <location>
        <begin position="365"/>
        <end position="383"/>
    </location>
</feature>
<feature type="transmembrane region" description="Helical" evidence="8">
    <location>
        <begin position="389"/>
        <end position="406"/>
    </location>
</feature>
<organism evidence="9 10">
    <name type="scientific">endosymbiont of Galathealinum brachiosum</name>
    <dbReference type="NCBI Taxonomy" id="2200906"/>
    <lineage>
        <taxon>Bacteria</taxon>
        <taxon>Pseudomonadati</taxon>
        <taxon>Pseudomonadota</taxon>
        <taxon>Gammaproteobacteria</taxon>
        <taxon>sulfur-oxidizing symbionts</taxon>
    </lineage>
</organism>
<comment type="caution">
    <text evidence="9">The sequence shown here is derived from an EMBL/GenBank/DDBJ whole genome shotgun (WGS) entry which is preliminary data.</text>
</comment>
<feature type="transmembrane region" description="Helical" evidence="8">
    <location>
        <begin position="437"/>
        <end position="456"/>
    </location>
</feature>
<dbReference type="InterPro" id="IPR000715">
    <property type="entry name" value="Glycosyl_transferase_4"/>
</dbReference>
<evidence type="ECO:0000256" key="4">
    <source>
        <dbReference type="ARBA" id="ARBA00022692"/>
    </source>
</evidence>
<feature type="binding site" evidence="7">
    <location>
        <position position="147"/>
    </location>
    <ligand>
        <name>Mg(2+)</name>
        <dbReference type="ChEBI" id="CHEBI:18420"/>
    </ligand>
</feature>
<evidence type="ECO:0000256" key="2">
    <source>
        <dbReference type="ARBA" id="ARBA00022475"/>
    </source>
</evidence>
<dbReference type="GO" id="GO:0044038">
    <property type="term" value="P:cell wall macromolecule biosynthetic process"/>
    <property type="evidence" value="ECO:0007669"/>
    <property type="project" value="TreeGrafter"/>
</dbReference>
<dbReference type="PANTHER" id="PTHR22926">
    <property type="entry name" value="PHOSPHO-N-ACETYLMURAMOYL-PENTAPEPTIDE-TRANSFERASE"/>
    <property type="match status" value="1"/>
</dbReference>
<dbReference type="CDD" id="cd06853">
    <property type="entry name" value="GT_WecA_like"/>
    <property type="match status" value="1"/>
</dbReference>
<keyword evidence="6 8" id="KW-0472">Membrane</keyword>
<keyword evidence="2" id="KW-1003">Cell membrane</keyword>
<evidence type="ECO:0000313" key="10">
    <source>
        <dbReference type="Proteomes" id="UP000254266"/>
    </source>
</evidence>
<dbReference type="GO" id="GO:0005886">
    <property type="term" value="C:plasma membrane"/>
    <property type="evidence" value="ECO:0007669"/>
    <property type="project" value="UniProtKB-SubCell"/>
</dbReference>
<feature type="transmembrane region" description="Helical" evidence="8">
    <location>
        <begin position="98"/>
        <end position="116"/>
    </location>
</feature>
<keyword evidence="4 8" id="KW-0812">Transmembrane</keyword>
<gene>
    <name evidence="9" type="ORF">DIZ80_12945</name>
</gene>
<reference evidence="9 10" key="1">
    <citation type="journal article" date="2018" name="ISME J.">
        <title>Endosymbiont genomes yield clues of tubeworm success.</title>
        <authorList>
            <person name="Li Y."/>
            <person name="Liles M.R."/>
            <person name="Halanych K.M."/>
        </authorList>
    </citation>
    <scope>NUCLEOTIDE SEQUENCE [LARGE SCALE GENOMIC DNA]</scope>
    <source>
        <strain evidence="9">A1464</strain>
    </source>
</reference>
<feature type="transmembrane region" description="Helical" evidence="8">
    <location>
        <begin position="309"/>
        <end position="328"/>
    </location>
</feature>
<protein>
    <recommendedName>
        <fullName evidence="11">Undecaprenyl/decaprenyl-phosphate alpha-N-acetylglucosaminyl 1-phosphate transferase</fullName>
    </recommendedName>
</protein>
<feature type="transmembrane region" description="Helical" evidence="8">
    <location>
        <begin position="6"/>
        <end position="22"/>
    </location>
</feature>
<evidence type="ECO:0000256" key="6">
    <source>
        <dbReference type="ARBA" id="ARBA00023136"/>
    </source>
</evidence>
<feature type="transmembrane region" description="Helical" evidence="8">
    <location>
        <begin position="413"/>
        <end position="431"/>
    </location>
</feature>
<feature type="transmembrane region" description="Helical" evidence="8">
    <location>
        <begin position="155"/>
        <end position="172"/>
    </location>
</feature>
<keyword evidence="7" id="KW-0460">Magnesium</keyword>
<dbReference type="GO" id="GO:0046872">
    <property type="term" value="F:metal ion binding"/>
    <property type="evidence" value="ECO:0007669"/>
    <property type="project" value="UniProtKB-KW"/>
</dbReference>
<dbReference type="InterPro" id="IPR018480">
    <property type="entry name" value="PNAcMuramoyl-5peptid_Trfase_CS"/>
</dbReference>
<feature type="transmembrane region" description="Helical" evidence="8">
    <location>
        <begin position="128"/>
        <end position="148"/>
    </location>
</feature>
<keyword evidence="3" id="KW-0808">Transferase</keyword>
<comment type="cofactor">
    <cofactor evidence="7">
        <name>Mg(2+)</name>
        <dbReference type="ChEBI" id="CHEBI:18420"/>
    </cofactor>
</comment>
<dbReference type="EMBL" id="QFXC01000013">
    <property type="protein sequence ID" value="RDH81024.1"/>
    <property type="molecule type" value="Genomic_DNA"/>
</dbReference>
<comment type="subcellular location">
    <subcellularLocation>
        <location evidence="1">Cell membrane</location>
        <topology evidence="1">Multi-pass membrane protein</topology>
    </subcellularLocation>
</comment>
<dbReference type="PROSITE" id="PS01348">
    <property type="entry name" value="MRAY_2"/>
    <property type="match status" value="1"/>
</dbReference>
<dbReference type="Proteomes" id="UP000254266">
    <property type="component" value="Unassembled WGS sequence"/>
</dbReference>
<dbReference type="GO" id="GO:0009103">
    <property type="term" value="P:lipopolysaccharide biosynthetic process"/>
    <property type="evidence" value="ECO:0007669"/>
    <property type="project" value="TreeGrafter"/>
</dbReference>
<evidence type="ECO:0000256" key="8">
    <source>
        <dbReference type="SAM" id="Phobius"/>
    </source>
</evidence>
<dbReference type="PANTHER" id="PTHR22926:SF3">
    <property type="entry name" value="UNDECAPRENYL-PHOSPHATE ALPHA-N-ACETYLGLUCOSAMINYL 1-PHOSPHATE TRANSFERASE"/>
    <property type="match status" value="1"/>
</dbReference>